<dbReference type="STRING" id="762211.BSTEL_0900"/>
<keyword evidence="4" id="KW-0547">Nucleotide-binding</keyword>
<dbReference type="InterPro" id="IPR051813">
    <property type="entry name" value="HepT_RNase_toxin"/>
</dbReference>
<dbReference type="GO" id="GO:0000166">
    <property type="term" value="F:nucleotide binding"/>
    <property type="evidence" value="ECO:0007669"/>
    <property type="project" value="UniProtKB-KW"/>
</dbReference>
<dbReference type="PANTHER" id="PTHR34139">
    <property type="entry name" value="UPF0331 PROTEIN MJ0127"/>
    <property type="match status" value="1"/>
</dbReference>
<keyword evidence="5" id="KW-0378">Hydrolase</keyword>
<evidence type="ECO:0000256" key="4">
    <source>
        <dbReference type="ARBA" id="ARBA00022741"/>
    </source>
</evidence>
<gene>
    <name evidence="7" type="ORF">BSTEL_0900</name>
</gene>
<evidence type="ECO:0000256" key="1">
    <source>
        <dbReference type="ARBA" id="ARBA00022553"/>
    </source>
</evidence>
<dbReference type="InterPro" id="IPR008201">
    <property type="entry name" value="HepT-like"/>
</dbReference>
<evidence type="ECO:0008006" key="9">
    <source>
        <dbReference type="Google" id="ProtNLM"/>
    </source>
</evidence>
<accession>A0A087E078</accession>
<comment type="caution">
    <text evidence="7">The sequence shown here is derived from an EMBL/GenBank/DDBJ whole genome shotgun (WGS) entry which is preliminary data.</text>
</comment>
<dbReference type="EMBL" id="JGZP01000003">
    <property type="protein sequence ID" value="KFJ01179.1"/>
    <property type="molecule type" value="Genomic_DNA"/>
</dbReference>
<proteinExistence type="inferred from homology"/>
<keyword evidence="2" id="KW-1277">Toxin-antitoxin system</keyword>
<dbReference type="Pfam" id="PF01934">
    <property type="entry name" value="HepT-like"/>
    <property type="match status" value="1"/>
</dbReference>
<evidence type="ECO:0000313" key="7">
    <source>
        <dbReference type="EMBL" id="KFJ01179.1"/>
    </source>
</evidence>
<dbReference type="Proteomes" id="UP000029004">
    <property type="component" value="Unassembled WGS sequence"/>
</dbReference>
<protein>
    <recommendedName>
        <fullName evidence="9">DUF86 domain-containing protein</fullName>
    </recommendedName>
</protein>
<dbReference type="eggNOG" id="COG2361">
    <property type="taxonomic scope" value="Bacteria"/>
</dbReference>
<evidence type="ECO:0000256" key="5">
    <source>
        <dbReference type="ARBA" id="ARBA00022801"/>
    </source>
</evidence>
<dbReference type="PANTHER" id="PTHR34139:SF1">
    <property type="entry name" value="RNASE MJ1380-RELATED"/>
    <property type="match status" value="1"/>
</dbReference>
<keyword evidence="8" id="KW-1185">Reference proteome</keyword>
<evidence type="ECO:0000256" key="2">
    <source>
        <dbReference type="ARBA" id="ARBA00022649"/>
    </source>
</evidence>
<dbReference type="GO" id="GO:0016787">
    <property type="term" value="F:hydrolase activity"/>
    <property type="evidence" value="ECO:0007669"/>
    <property type="project" value="UniProtKB-KW"/>
</dbReference>
<dbReference type="AlphaFoldDB" id="A0A087E078"/>
<sequence>MNDDREGHGMGIVGERDMMHIVAIMRAMKDAQRFLGDMSLEEFHDDDKTQNAVAMAVARVGEHVKGLSRGFRESEPETEWKAIAGTRDWIVHDYDELDFGRLYHAVKRELPAVIDVLQPYIDSQKGIVVRDAAPFDVPMI</sequence>
<evidence type="ECO:0000256" key="6">
    <source>
        <dbReference type="ARBA" id="ARBA00024207"/>
    </source>
</evidence>
<comment type="similarity">
    <text evidence="6">Belongs to the HepT RNase toxin family.</text>
</comment>
<dbReference type="Gene3D" id="1.20.120.580">
    <property type="entry name" value="bsu32300-like"/>
    <property type="match status" value="1"/>
</dbReference>
<reference evidence="7 8" key="1">
    <citation type="submission" date="2014-03" db="EMBL/GenBank/DDBJ databases">
        <title>Genomics of Bifidobacteria.</title>
        <authorList>
            <person name="Ventura M."/>
            <person name="Milani C."/>
            <person name="Lugli G.A."/>
        </authorList>
    </citation>
    <scope>NUCLEOTIDE SEQUENCE [LARGE SCALE GENOMIC DNA]</scope>
    <source>
        <strain evidence="7 8">DSM 23968</strain>
    </source>
</reference>
<dbReference type="GO" id="GO:0004540">
    <property type="term" value="F:RNA nuclease activity"/>
    <property type="evidence" value="ECO:0007669"/>
    <property type="project" value="InterPro"/>
</dbReference>
<keyword evidence="3" id="KW-0540">Nuclease</keyword>
<keyword evidence="1" id="KW-0597">Phosphoprotein</keyword>
<dbReference type="InterPro" id="IPR037038">
    <property type="entry name" value="HepT-like_sf"/>
</dbReference>
<evidence type="ECO:0000256" key="3">
    <source>
        <dbReference type="ARBA" id="ARBA00022722"/>
    </source>
</evidence>
<evidence type="ECO:0000313" key="8">
    <source>
        <dbReference type="Proteomes" id="UP000029004"/>
    </source>
</evidence>
<organism evidence="7 8">
    <name type="scientific">Bifidobacterium stellenboschense</name>
    <dbReference type="NCBI Taxonomy" id="762211"/>
    <lineage>
        <taxon>Bacteria</taxon>
        <taxon>Bacillati</taxon>
        <taxon>Actinomycetota</taxon>
        <taxon>Actinomycetes</taxon>
        <taxon>Bifidobacteriales</taxon>
        <taxon>Bifidobacteriaceae</taxon>
        <taxon>Bifidobacterium</taxon>
    </lineage>
</organism>
<name>A0A087E078_9BIFI</name>
<dbReference type="GO" id="GO:0110001">
    <property type="term" value="C:toxin-antitoxin complex"/>
    <property type="evidence" value="ECO:0007669"/>
    <property type="project" value="InterPro"/>
</dbReference>